<dbReference type="OrthoDB" id="9813878at2"/>
<dbReference type="GO" id="GO:0005876">
    <property type="term" value="C:spindle microtubule"/>
    <property type="evidence" value="ECO:0007669"/>
    <property type="project" value="TreeGrafter"/>
</dbReference>
<evidence type="ECO:0000256" key="8">
    <source>
        <dbReference type="ARBA" id="ARBA00041958"/>
    </source>
</evidence>
<evidence type="ECO:0000256" key="3">
    <source>
        <dbReference type="ARBA" id="ARBA00022490"/>
    </source>
</evidence>
<dbReference type="Pfam" id="PF21033">
    <property type="entry name" value="RMD1-3"/>
    <property type="match status" value="1"/>
</dbReference>
<evidence type="ECO:0000256" key="4">
    <source>
        <dbReference type="ARBA" id="ARBA00022737"/>
    </source>
</evidence>
<dbReference type="PANTHER" id="PTHR16056">
    <property type="entry name" value="REGULATOR OF MICROTUBULE DYNAMICS PROTEIN"/>
    <property type="match status" value="1"/>
</dbReference>
<dbReference type="PROSITE" id="PS51257">
    <property type="entry name" value="PROKAR_LIPOPROTEIN"/>
    <property type="match status" value="1"/>
</dbReference>
<evidence type="ECO:0000313" key="11">
    <source>
        <dbReference type="Proteomes" id="UP000198724"/>
    </source>
</evidence>
<dbReference type="Proteomes" id="UP000198724">
    <property type="component" value="Unassembled WGS sequence"/>
</dbReference>
<dbReference type="RefSeq" id="WP_092105578.1">
    <property type="nucleotide sequence ID" value="NZ_FOOT01000014.1"/>
</dbReference>
<evidence type="ECO:0000313" key="10">
    <source>
        <dbReference type="EMBL" id="SFH37459.1"/>
    </source>
</evidence>
<evidence type="ECO:0000256" key="7">
    <source>
        <dbReference type="ARBA" id="ARBA00039966"/>
    </source>
</evidence>
<dbReference type="SUPFAM" id="SSF48452">
    <property type="entry name" value="TPR-like"/>
    <property type="match status" value="1"/>
</dbReference>
<evidence type="ECO:0000256" key="2">
    <source>
        <dbReference type="ARBA" id="ARBA00011375"/>
    </source>
</evidence>
<comment type="subunit">
    <text evidence="2">Interacts with microtubules.</text>
</comment>
<protein>
    <recommendedName>
        <fullName evidence="7">Regulator of microtubule dynamics protein 1</fullName>
    </recommendedName>
    <alternativeName>
        <fullName evidence="8">Protein FAM82B</fullName>
    </alternativeName>
</protein>
<keyword evidence="11" id="KW-1185">Reference proteome</keyword>
<feature type="signal peptide" evidence="9">
    <location>
        <begin position="1"/>
        <end position="24"/>
    </location>
</feature>
<dbReference type="PANTHER" id="PTHR16056:SF16">
    <property type="entry name" value="REGULATOR OF MICROTUBULE DYNAMICS PROTEIN 1"/>
    <property type="match status" value="1"/>
</dbReference>
<feature type="chain" id="PRO_5011733283" description="Regulator of microtubule dynamics protein 1" evidence="9">
    <location>
        <begin position="25"/>
        <end position="265"/>
    </location>
</feature>
<sequence length="265" mass="29635">MKIVLKAVILCCALGVACSEPVWAEGGASGNNELLKKAEQLLSDYKESEALQIYEQVLAESPDNVEVLCKASLLHSRIGERFLDETHKQEHFLKAKQYALKAYELHPEDAEPNYAMALAIGAKAMTSGPKERLQNFHQMKSFVDAALADDSQHAGSWHLLGRWYFKMANLNFAEKTASKVFFGGVCGEATNELAAEAIEKAIAYDPDNIAYYYDLANIYKEMKNTTSCINTLQQALTLTLATKEELELSRRCSMLLQEQQQKQKL</sequence>
<keyword evidence="9" id="KW-0732">Signal</keyword>
<accession>A0A1I2ZIZ1</accession>
<dbReference type="GO" id="GO:0008017">
    <property type="term" value="F:microtubule binding"/>
    <property type="evidence" value="ECO:0007669"/>
    <property type="project" value="TreeGrafter"/>
</dbReference>
<evidence type="ECO:0000256" key="5">
    <source>
        <dbReference type="ARBA" id="ARBA00022803"/>
    </source>
</evidence>
<evidence type="ECO:0000256" key="6">
    <source>
        <dbReference type="ARBA" id="ARBA00023212"/>
    </source>
</evidence>
<name>A0A1I2ZIZ1_9BACT</name>
<gene>
    <name evidence="10" type="ORF">SAMN05421739_11421</name>
</gene>
<comment type="subcellular location">
    <subcellularLocation>
        <location evidence="1">Cytoplasm</location>
        <location evidence="1">Cytoskeleton</location>
    </subcellularLocation>
</comment>
<evidence type="ECO:0000256" key="1">
    <source>
        <dbReference type="ARBA" id="ARBA00004245"/>
    </source>
</evidence>
<keyword evidence="3" id="KW-0963">Cytoplasm</keyword>
<dbReference type="GO" id="GO:0097431">
    <property type="term" value="C:mitotic spindle pole"/>
    <property type="evidence" value="ECO:0007669"/>
    <property type="project" value="TreeGrafter"/>
</dbReference>
<organism evidence="10 11">
    <name type="scientific">Pontibacter chinhatensis</name>
    <dbReference type="NCBI Taxonomy" id="1436961"/>
    <lineage>
        <taxon>Bacteria</taxon>
        <taxon>Pseudomonadati</taxon>
        <taxon>Bacteroidota</taxon>
        <taxon>Cytophagia</taxon>
        <taxon>Cytophagales</taxon>
        <taxon>Hymenobacteraceae</taxon>
        <taxon>Pontibacter</taxon>
    </lineage>
</organism>
<evidence type="ECO:0000256" key="9">
    <source>
        <dbReference type="SAM" id="SignalP"/>
    </source>
</evidence>
<keyword evidence="6" id="KW-0206">Cytoskeleton</keyword>
<dbReference type="InterPro" id="IPR011990">
    <property type="entry name" value="TPR-like_helical_dom_sf"/>
</dbReference>
<keyword evidence="5" id="KW-0802">TPR repeat</keyword>
<dbReference type="GO" id="GO:0005737">
    <property type="term" value="C:cytoplasm"/>
    <property type="evidence" value="ECO:0007669"/>
    <property type="project" value="TreeGrafter"/>
</dbReference>
<dbReference type="Gene3D" id="1.25.40.10">
    <property type="entry name" value="Tetratricopeptide repeat domain"/>
    <property type="match status" value="2"/>
</dbReference>
<dbReference type="STRING" id="1436961.SAMN05421739_11421"/>
<dbReference type="EMBL" id="FOOT01000014">
    <property type="protein sequence ID" value="SFH37459.1"/>
    <property type="molecule type" value="Genomic_DNA"/>
</dbReference>
<proteinExistence type="predicted"/>
<reference evidence="11" key="1">
    <citation type="submission" date="2016-10" db="EMBL/GenBank/DDBJ databases">
        <authorList>
            <person name="Varghese N."/>
            <person name="Submissions S."/>
        </authorList>
    </citation>
    <scope>NUCLEOTIDE SEQUENCE [LARGE SCALE GENOMIC DNA]</scope>
    <source>
        <strain evidence="11">LP51</strain>
    </source>
</reference>
<dbReference type="InterPro" id="IPR049039">
    <property type="entry name" value="RMD1-3_a_helical_rpt"/>
</dbReference>
<dbReference type="AlphaFoldDB" id="A0A1I2ZIZ1"/>
<keyword evidence="4" id="KW-0677">Repeat</keyword>